<reference evidence="2" key="2">
    <citation type="submission" date="2023-06" db="EMBL/GenBank/DDBJ databases">
        <authorList>
            <person name="Ma L."/>
            <person name="Liu K.-W."/>
            <person name="Li Z."/>
            <person name="Hsiao Y.-Y."/>
            <person name="Qi Y."/>
            <person name="Fu T."/>
            <person name="Tang G."/>
            <person name="Zhang D."/>
            <person name="Sun W.-H."/>
            <person name="Liu D.-K."/>
            <person name="Li Y."/>
            <person name="Chen G.-Z."/>
            <person name="Liu X.-D."/>
            <person name="Liao X.-Y."/>
            <person name="Jiang Y.-T."/>
            <person name="Yu X."/>
            <person name="Hao Y."/>
            <person name="Huang J."/>
            <person name="Zhao X.-W."/>
            <person name="Ke S."/>
            <person name="Chen Y.-Y."/>
            <person name="Wu W.-L."/>
            <person name="Hsu J.-L."/>
            <person name="Lin Y.-F."/>
            <person name="Huang M.-D."/>
            <person name="Li C.-Y."/>
            <person name="Huang L."/>
            <person name="Wang Z.-W."/>
            <person name="Zhao X."/>
            <person name="Zhong W.-Y."/>
            <person name="Peng D.-H."/>
            <person name="Ahmad S."/>
            <person name="Lan S."/>
            <person name="Zhang J.-S."/>
            <person name="Tsai W.-C."/>
            <person name="Van De Peer Y."/>
            <person name="Liu Z.-J."/>
        </authorList>
    </citation>
    <scope>NUCLEOTIDE SEQUENCE</scope>
    <source>
        <strain evidence="2">CP</strain>
        <tissue evidence="2">Leaves</tissue>
    </source>
</reference>
<evidence type="ECO:0000313" key="2">
    <source>
        <dbReference type="EMBL" id="KAK1315142.1"/>
    </source>
</evidence>
<comment type="caution">
    <text evidence="2">The sequence shown here is derived from an EMBL/GenBank/DDBJ whole genome shotgun (WGS) entry which is preliminary data.</text>
</comment>
<dbReference type="InterPro" id="IPR007011">
    <property type="entry name" value="LEA_SMP_dom"/>
</dbReference>
<dbReference type="Pfam" id="PF04927">
    <property type="entry name" value="SMP"/>
    <property type="match status" value="1"/>
</dbReference>
<sequence length="86" mass="9584">MEFSRDIGSMFGNMNGMSSADPFIRTSNKWFNGERALNTWGLDFKEDATTKLPADKEVTGEDAERVTGVELRNNLVMMTYRGGVAV</sequence>
<dbReference type="EMBL" id="JAUJYO010000006">
    <property type="protein sequence ID" value="KAK1315142.1"/>
    <property type="molecule type" value="Genomic_DNA"/>
</dbReference>
<name>A0AAV9ESI6_ACOCL</name>
<protein>
    <recommendedName>
        <fullName evidence="1">SMP domain-containing protein</fullName>
    </recommendedName>
</protein>
<dbReference type="AlphaFoldDB" id="A0AAV9ESI6"/>
<reference evidence="2" key="1">
    <citation type="journal article" date="2023" name="Nat. Commun.">
        <title>Diploid and tetraploid genomes of Acorus and the evolution of monocots.</title>
        <authorList>
            <person name="Ma L."/>
            <person name="Liu K.W."/>
            <person name="Li Z."/>
            <person name="Hsiao Y.Y."/>
            <person name="Qi Y."/>
            <person name="Fu T."/>
            <person name="Tang G.D."/>
            <person name="Zhang D."/>
            <person name="Sun W.H."/>
            <person name="Liu D.K."/>
            <person name="Li Y."/>
            <person name="Chen G.Z."/>
            <person name="Liu X.D."/>
            <person name="Liao X.Y."/>
            <person name="Jiang Y.T."/>
            <person name="Yu X."/>
            <person name="Hao Y."/>
            <person name="Huang J."/>
            <person name="Zhao X.W."/>
            <person name="Ke S."/>
            <person name="Chen Y.Y."/>
            <person name="Wu W.L."/>
            <person name="Hsu J.L."/>
            <person name="Lin Y.F."/>
            <person name="Huang M.D."/>
            <person name="Li C.Y."/>
            <person name="Huang L."/>
            <person name="Wang Z.W."/>
            <person name="Zhao X."/>
            <person name="Zhong W.Y."/>
            <person name="Peng D.H."/>
            <person name="Ahmad S."/>
            <person name="Lan S."/>
            <person name="Zhang J.S."/>
            <person name="Tsai W.C."/>
            <person name="Van de Peer Y."/>
            <person name="Liu Z.J."/>
        </authorList>
    </citation>
    <scope>NUCLEOTIDE SEQUENCE</scope>
    <source>
        <strain evidence="2">CP</strain>
    </source>
</reference>
<proteinExistence type="predicted"/>
<dbReference type="Proteomes" id="UP001180020">
    <property type="component" value="Unassembled WGS sequence"/>
</dbReference>
<evidence type="ECO:0000259" key="1">
    <source>
        <dbReference type="Pfam" id="PF04927"/>
    </source>
</evidence>
<feature type="domain" description="SMP" evidence="1">
    <location>
        <begin position="47"/>
        <end position="85"/>
    </location>
</feature>
<keyword evidence="3" id="KW-1185">Reference proteome</keyword>
<evidence type="ECO:0000313" key="3">
    <source>
        <dbReference type="Proteomes" id="UP001180020"/>
    </source>
</evidence>
<gene>
    <name evidence="2" type="ORF">QJS10_CPA06g01896</name>
</gene>
<accession>A0AAV9ESI6</accession>
<organism evidence="2 3">
    <name type="scientific">Acorus calamus</name>
    <name type="common">Sweet flag</name>
    <dbReference type="NCBI Taxonomy" id="4465"/>
    <lineage>
        <taxon>Eukaryota</taxon>
        <taxon>Viridiplantae</taxon>
        <taxon>Streptophyta</taxon>
        <taxon>Embryophyta</taxon>
        <taxon>Tracheophyta</taxon>
        <taxon>Spermatophyta</taxon>
        <taxon>Magnoliopsida</taxon>
        <taxon>Liliopsida</taxon>
        <taxon>Acoraceae</taxon>
        <taxon>Acorus</taxon>
    </lineage>
</organism>